<gene>
    <name evidence="3" type="ORF">QBC35DRAFT_231109</name>
</gene>
<proteinExistence type="predicted"/>
<keyword evidence="4" id="KW-1185">Reference proteome</keyword>
<dbReference type="Proteomes" id="UP001302126">
    <property type="component" value="Unassembled WGS sequence"/>
</dbReference>
<reference evidence="3" key="1">
    <citation type="journal article" date="2023" name="Mol. Phylogenet. Evol.">
        <title>Genome-scale phylogeny and comparative genomics of the fungal order Sordariales.</title>
        <authorList>
            <person name="Hensen N."/>
            <person name="Bonometti L."/>
            <person name="Westerberg I."/>
            <person name="Brannstrom I.O."/>
            <person name="Guillou S."/>
            <person name="Cros-Aarteil S."/>
            <person name="Calhoun S."/>
            <person name="Haridas S."/>
            <person name="Kuo A."/>
            <person name="Mondo S."/>
            <person name="Pangilinan J."/>
            <person name="Riley R."/>
            <person name="LaButti K."/>
            <person name="Andreopoulos B."/>
            <person name="Lipzen A."/>
            <person name="Chen C."/>
            <person name="Yan M."/>
            <person name="Daum C."/>
            <person name="Ng V."/>
            <person name="Clum A."/>
            <person name="Steindorff A."/>
            <person name="Ohm R.A."/>
            <person name="Martin F."/>
            <person name="Silar P."/>
            <person name="Natvig D.O."/>
            <person name="Lalanne C."/>
            <person name="Gautier V."/>
            <person name="Ament-Velasquez S.L."/>
            <person name="Kruys A."/>
            <person name="Hutchinson M.I."/>
            <person name="Powell A.J."/>
            <person name="Barry K."/>
            <person name="Miller A.N."/>
            <person name="Grigoriev I.V."/>
            <person name="Debuchy R."/>
            <person name="Gladieux P."/>
            <person name="Hiltunen Thoren M."/>
            <person name="Johannesson H."/>
        </authorList>
    </citation>
    <scope>NUCLEOTIDE SEQUENCE</scope>
    <source>
        <strain evidence="3">PSN309</strain>
    </source>
</reference>
<accession>A0AAN7AJ77</accession>
<organism evidence="3 4">
    <name type="scientific">Podospora australis</name>
    <dbReference type="NCBI Taxonomy" id="1536484"/>
    <lineage>
        <taxon>Eukaryota</taxon>
        <taxon>Fungi</taxon>
        <taxon>Dikarya</taxon>
        <taxon>Ascomycota</taxon>
        <taxon>Pezizomycotina</taxon>
        <taxon>Sordariomycetes</taxon>
        <taxon>Sordariomycetidae</taxon>
        <taxon>Sordariales</taxon>
        <taxon>Podosporaceae</taxon>
        <taxon>Podospora</taxon>
    </lineage>
</organism>
<evidence type="ECO:0000256" key="2">
    <source>
        <dbReference type="SAM" id="Phobius"/>
    </source>
</evidence>
<name>A0AAN7AJ77_9PEZI</name>
<comment type="caution">
    <text evidence="3">The sequence shown here is derived from an EMBL/GenBank/DDBJ whole genome shotgun (WGS) entry which is preliminary data.</text>
</comment>
<sequence>MMESDDADVDRQSKSRRRVTAAERVRRHLNGVMIGFNIAPGMLVPIGPARKKKRKRNERRCRDQSLSPFARGGLLVGNYFDRPFAFESLMERCCCVKVNLADMRLTGVDCGFALPVLGPLCVLGVLYFVLLFRACTGHLILFDISNKRAFLR</sequence>
<evidence type="ECO:0000313" key="4">
    <source>
        <dbReference type="Proteomes" id="UP001302126"/>
    </source>
</evidence>
<keyword evidence="2" id="KW-0812">Transmembrane</keyword>
<feature type="transmembrane region" description="Helical" evidence="2">
    <location>
        <begin position="29"/>
        <end position="49"/>
    </location>
</feature>
<evidence type="ECO:0000256" key="1">
    <source>
        <dbReference type="SAM" id="MobiDB-lite"/>
    </source>
</evidence>
<dbReference type="EMBL" id="MU864400">
    <property type="protein sequence ID" value="KAK4187615.1"/>
    <property type="molecule type" value="Genomic_DNA"/>
</dbReference>
<feature type="region of interest" description="Disordered" evidence="1">
    <location>
        <begin position="1"/>
        <end position="21"/>
    </location>
</feature>
<dbReference type="AlphaFoldDB" id="A0AAN7AJ77"/>
<feature type="transmembrane region" description="Helical" evidence="2">
    <location>
        <begin position="112"/>
        <end position="132"/>
    </location>
</feature>
<reference evidence="3" key="2">
    <citation type="submission" date="2023-05" db="EMBL/GenBank/DDBJ databases">
        <authorList>
            <consortium name="Lawrence Berkeley National Laboratory"/>
            <person name="Steindorff A."/>
            <person name="Hensen N."/>
            <person name="Bonometti L."/>
            <person name="Westerberg I."/>
            <person name="Brannstrom I.O."/>
            <person name="Guillou S."/>
            <person name="Cros-Aarteil S."/>
            <person name="Calhoun S."/>
            <person name="Haridas S."/>
            <person name="Kuo A."/>
            <person name="Mondo S."/>
            <person name="Pangilinan J."/>
            <person name="Riley R."/>
            <person name="Labutti K."/>
            <person name="Andreopoulos B."/>
            <person name="Lipzen A."/>
            <person name="Chen C."/>
            <person name="Yanf M."/>
            <person name="Daum C."/>
            <person name="Ng V."/>
            <person name="Clum A."/>
            <person name="Ohm R."/>
            <person name="Martin F."/>
            <person name="Silar P."/>
            <person name="Natvig D."/>
            <person name="Lalanne C."/>
            <person name="Gautier V."/>
            <person name="Ament-Velasquez S.L."/>
            <person name="Kruys A."/>
            <person name="Hutchinson M.I."/>
            <person name="Powell A.J."/>
            <person name="Barry K."/>
            <person name="Miller A.N."/>
            <person name="Grigoriev I.V."/>
            <person name="Debuchy R."/>
            <person name="Gladieux P."/>
            <person name="Thoren M.H."/>
            <person name="Johannesson H."/>
        </authorList>
    </citation>
    <scope>NUCLEOTIDE SEQUENCE</scope>
    <source>
        <strain evidence="3">PSN309</strain>
    </source>
</reference>
<protein>
    <submittedName>
        <fullName evidence="3">Uncharacterized protein</fullName>
    </submittedName>
</protein>
<keyword evidence="2" id="KW-0472">Membrane</keyword>
<evidence type="ECO:0000313" key="3">
    <source>
        <dbReference type="EMBL" id="KAK4187615.1"/>
    </source>
</evidence>
<keyword evidence="2" id="KW-1133">Transmembrane helix</keyword>